<dbReference type="SUPFAM" id="SSF49265">
    <property type="entry name" value="Fibronectin type III"/>
    <property type="match status" value="2"/>
</dbReference>
<feature type="domain" description="Fibronectin type-III" evidence="1">
    <location>
        <begin position="198"/>
        <end position="282"/>
    </location>
</feature>
<keyword evidence="3" id="KW-1185">Reference proteome</keyword>
<dbReference type="AlphaFoldDB" id="A0AAV8WJN4"/>
<feature type="domain" description="Fibronectin type-III" evidence="1">
    <location>
        <begin position="17"/>
        <end position="89"/>
    </location>
</feature>
<protein>
    <recommendedName>
        <fullName evidence="1">Fibronectin type-III domain-containing protein</fullName>
    </recommendedName>
</protein>
<dbReference type="EMBL" id="JANEYF010005932">
    <property type="protein sequence ID" value="KAJ8926292.1"/>
    <property type="molecule type" value="Genomic_DNA"/>
</dbReference>
<comment type="caution">
    <text evidence="2">The sequence shown here is derived from an EMBL/GenBank/DDBJ whole genome shotgun (WGS) entry which is preliminary data.</text>
</comment>
<reference evidence="2" key="1">
    <citation type="journal article" date="2023" name="Insect Mol. Biol.">
        <title>Genome sequencing provides insights into the evolution of gene families encoding plant cell wall-degrading enzymes in longhorned beetles.</title>
        <authorList>
            <person name="Shin N.R."/>
            <person name="Okamura Y."/>
            <person name="Kirsch R."/>
            <person name="Pauchet Y."/>
        </authorList>
    </citation>
    <scope>NUCLEOTIDE SEQUENCE</scope>
    <source>
        <strain evidence="2">RBIC_L_NR</strain>
    </source>
</reference>
<gene>
    <name evidence="2" type="ORF">NQ314_021351</name>
</gene>
<name>A0AAV8WJN4_9CUCU</name>
<dbReference type="Proteomes" id="UP001162156">
    <property type="component" value="Unassembled WGS sequence"/>
</dbReference>
<dbReference type="SMART" id="SM00060">
    <property type="entry name" value="FN3"/>
    <property type="match status" value="3"/>
</dbReference>
<evidence type="ECO:0000313" key="2">
    <source>
        <dbReference type="EMBL" id="KAJ8926292.1"/>
    </source>
</evidence>
<evidence type="ECO:0000259" key="1">
    <source>
        <dbReference type="SMART" id="SM00060"/>
    </source>
</evidence>
<sequence>MRTFSKTNFLGVGRHLPEAVKELTLELNSTLHWYASTNCDDTHYLIYIIFEDNVRHIHQVNETWLDVSFLPECERYRFIVMARSDGIASQQAIIEYDMPLEPDANVTITQLVLTQLGATGVRLDWSVDDKFARCVNFFRVVRFDGESVPIDTYTSFYEHTFNNLVPCSSYEFTVTPIYNLYQVEGGIGVVWHESPALVAPAPQLESVRPGISYADITWRLPLYTTNRCLISSLVVDGSPYINLTIPIYDSPQRPIVPVHVSPLEPDRMYLFRVTMINSGGRSTPVQIAIQTQPETVN</sequence>
<proteinExistence type="predicted"/>
<accession>A0AAV8WJN4</accession>
<organism evidence="2 3">
    <name type="scientific">Rhamnusium bicolor</name>
    <dbReference type="NCBI Taxonomy" id="1586634"/>
    <lineage>
        <taxon>Eukaryota</taxon>
        <taxon>Metazoa</taxon>
        <taxon>Ecdysozoa</taxon>
        <taxon>Arthropoda</taxon>
        <taxon>Hexapoda</taxon>
        <taxon>Insecta</taxon>
        <taxon>Pterygota</taxon>
        <taxon>Neoptera</taxon>
        <taxon>Endopterygota</taxon>
        <taxon>Coleoptera</taxon>
        <taxon>Polyphaga</taxon>
        <taxon>Cucujiformia</taxon>
        <taxon>Chrysomeloidea</taxon>
        <taxon>Cerambycidae</taxon>
        <taxon>Lepturinae</taxon>
        <taxon>Rhagiini</taxon>
        <taxon>Rhamnusium</taxon>
    </lineage>
</organism>
<dbReference type="InterPro" id="IPR036116">
    <property type="entry name" value="FN3_sf"/>
</dbReference>
<evidence type="ECO:0000313" key="3">
    <source>
        <dbReference type="Proteomes" id="UP001162156"/>
    </source>
</evidence>
<feature type="domain" description="Fibronectin type-III" evidence="1">
    <location>
        <begin position="102"/>
        <end position="184"/>
    </location>
</feature>
<dbReference type="InterPro" id="IPR003961">
    <property type="entry name" value="FN3_dom"/>
</dbReference>